<feature type="domain" description="DUF7656" evidence="3">
    <location>
        <begin position="391"/>
        <end position="489"/>
    </location>
</feature>
<proteinExistence type="predicted"/>
<dbReference type="Gene3D" id="3.40.50.300">
    <property type="entry name" value="P-loop containing nucleotide triphosphate hydrolases"/>
    <property type="match status" value="1"/>
</dbReference>
<dbReference type="Pfam" id="PF24674">
    <property type="entry name" value="MACPF_SNTX"/>
    <property type="match status" value="1"/>
</dbReference>
<evidence type="ECO:0000256" key="1">
    <source>
        <dbReference type="SAM" id="Coils"/>
    </source>
</evidence>
<protein>
    <recommendedName>
        <fullName evidence="7">G domain-containing protein</fullName>
    </recommendedName>
</protein>
<feature type="coiled-coil region" evidence="1">
    <location>
        <begin position="1032"/>
        <end position="1059"/>
    </location>
</feature>
<evidence type="ECO:0000259" key="2">
    <source>
        <dbReference type="Pfam" id="PF24674"/>
    </source>
</evidence>
<evidence type="ECO:0008006" key="7">
    <source>
        <dbReference type="Google" id="ProtNLM"/>
    </source>
</evidence>
<evidence type="ECO:0000313" key="6">
    <source>
        <dbReference type="Proteomes" id="UP001451303"/>
    </source>
</evidence>
<keyword evidence="1" id="KW-0175">Coiled coil</keyword>
<keyword evidence="6" id="KW-1185">Reference proteome</keyword>
<name>A0ABR3DIL1_NEUIN</name>
<dbReference type="Pfam" id="PF24676">
    <property type="entry name" value="DUF7656"/>
    <property type="match status" value="1"/>
</dbReference>
<sequence>MASPFFKRPALGGVATLGSLYDARSDTFLSQALFKEFPLSAVEAKPKNHLDAHISKAVTFHEKLVELGISPEIGASILAGLVPVSDCGLYLIDQRRHLDHFAQSSLHYSITTVEENLNLAASGIKELLLTDVLTTTKATHVVVGVSWGAQFIVTAYAEAPEPGHISRLQHCLDDDLQTLKLAALDTNGIVDPSPNRRQQEDHEIFKGCTLSVFNNALDGEPITPVSAESPTSLVGKLRGRLSATNNGRGNPVQYTLVPLSLLAFCNLVDVHTLSIIRQPNAKYLDFFIQFLDEWADAQQYFNRYAARCERFSTALPPDQVRFIMSQPRLVQSTELSFKSCYRTALQAFRDGKGTEEQLQALLVNAKNHDLSPGSLRAMMNDSKRLEFVENLCHLGATYLGYRSPILSTILLRKSHVDTFVLNFSFSLLHTPEGLETIDLFRELLCGNKNNKSLMLAVDCDAVGQLLDKVYICHYRNGRVVVEDLLEHRKILMSNCAMQYDSDALDRSNTTKPVQRRPVKVSCPNTACDQSLRCQWICASCCSLVEYGHVDDWLYCDCGATPFYRWTFMCQDQRHGTNWSPYDRSTLAQLLDKLKPFDELNILILGETGVGKSTWINAFANYLQFGALQDAIEAEALRCLIPFSFSTQLKDESDASGRFVQKDIRMGISQDEHDGARGQSATQSTNVYTVDIDHTRVRLIDTPGIGDTRGLSQDKKNMADILAVLRKYKTLHGILILLKPNASRLTVTFRFCIKELLTQLHRNAATNIVFGFTNTRGSNYKPGDTFKPLETLLNNYKTVKLGLYEHNVYCFDSESFRYLAARKKGVDMGLFEDNARSWDYSVAECRRLLNYLKGLEPHNVRSTVNLNETRDVIVKLTEPMARIAQKISSSIAANHDAITELRTAELSRDELVKSLYVQRDTVESYEVGQPRTVCTHRRCVEVRSGVQGTNETTVVYKTMCHKPCYLEEIHVKRNTKGHEGLKKCASMGPNGFCNVCNHNYMDHMHIYYDYRSKTYKFQDKTVANDLLKRGTELELKQKAIDIKKKAIEEYKLEYAQVQEATIQFGFFLKRHAIEPYNDATVEYVDHLINQERLKIDSGGRKDALENLEKYKAEHLEKVEALSKAIASGDTDYQLLDDQGVRDQVDRLYSLPHFGEDLQRIVKVNEKAVEASFREKSYNISLGIHWKSQSHNRFDVLGEEDFPSLPRNGNTWGSGRRAAGDTVEQVMEHALEWMTDKVRTFNWPRLIGSASLERRGL</sequence>
<organism evidence="5 6">
    <name type="scientific">Neurospora intermedia</name>
    <dbReference type="NCBI Taxonomy" id="5142"/>
    <lineage>
        <taxon>Eukaryota</taxon>
        <taxon>Fungi</taxon>
        <taxon>Dikarya</taxon>
        <taxon>Ascomycota</taxon>
        <taxon>Pezizomycotina</taxon>
        <taxon>Sordariomycetes</taxon>
        <taxon>Sordariomycetidae</taxon>
        <taxon>Sordariales</taxon>
        <taxon>Sordariaceae</taxon>
        <taxon>Neurospora</taxon>
    </lineage>
</organism>
<comment type="caution">
    <text evidence="5">The sequence shown here is derived from an EMBL/GenBank/DDBJ whole genome shotgun (WGS) entry which is preliminary data.</text>
</comment>
<dbReference type="InterPro" id="IPR027417">
    <property type="entry name" value="P-loop_NTPase"/>
</dbReference>
<feature type="domain" description="DUF8206" evidence="4">
    <location>
        <begin position="926"/>
        <end position="1008"/>
    </location>
</feature>
<evidence type="ECO:0000259" key="4">
    <source>
        <dbReference type="Pfam" id="PF26633"/>
    </source>
</evidence>
<dbReference type="SUPFAM" id="SSF52540">
    <property type="entry name" value="P-loop containing nucleoside triphosphate hydrolases"/>
    <property type="match status" value="1"/>
</dbReference>
<dbReference type="Proteomes" id="UP001451303">
    <property type="component" value="Unassembled WGS sequence"/>
</dbReference>
<dbReference type="PANTHER" id="PTHR32046:SF11">
    <property type="entry name" value="IMMUNE-ASSOCIATED NUCLEOTIDE-BINDING PROTEIN 10-LIKE"/>
    <property type="match status" value="1"/>
</dbReference>
<reference evidence="5 6" key="1">
    <citation type="submission" date="2023-09" db="EMBL/GenBank/DDBJ databases">
        <title>Multi-omics analysis of a traditional fermented food reveals byproduct-associated fungal strains for waste-to-food upcycling.</title>
        <authorList>
            <consortium name="Lawrence Berkeley National Laboratory"/>
            <person name="Rekdal V.M."/>
            <person name="Villalobos-Escobedo J.M."/>
            <person name="Rodriguez-Valeron N."/>
            <person name="Garcia M.O."/>
            <person name="Vasquez D.P."/>
            <person name="Damayanti I."/>
            <person name="Sorensen P.M."/>
            <person name="Baidoo E.E."/>
            <person name="De Carvalho A.C."/>
            <person name="Riley R."/>
            <person name="Lipzen A."/>
            <person name="He G."/>
            <person name="Yan M."/>
            <person name="Haridas S."/>
            <person name="Daum C."/>
            <person name="Yoshinaga Y."/>
            <person name="Ng V."/>
            <person name="Grigoriev I.V."/>
            <person name="Munk R."/>
            <person name="Nuraida L."/>
            <person name="Wijaya C.H."/>
            <person name="Morales P.-C."/>
            <person name="Keasling J.D."/>
        </authorList>
    </citation>
    <scope>NUCLEOTIDE SEQUENCE [LARGE SCALE GENOMIC DNA]</scope>
    <source>
        <strain evidence="5 6">FGSC 2613</strain>
    </source>
</reference>
<dbReference type="Pfam" id="PF26633">
    <property type="entry name" value="DUF8206"/>
    <property type="match status" value="1"/>
</dbReference>
<dbReference type="PANTHER" id="PTHR32046">
    <property type="entry name" value="G DOMAIN-CONTAINING PROTEIN"/>
    <property type="match status" value="1"/>
</dbReference>
<evidence type="ECO:0000313" key="5">
    <source>
        <dbReference type="EMBL" id="KAL0472526.1"/>
    </source>
</evidence>
<gene>
    <name evidence="5" type="ORF">QR685DRAFT_586599</name>
</gene>
<dbReference type="InterPro" id="IPR056073">
    <property type="entry name" value="DUF7656"/>
</dbReference>
<evidence type="ECO:0000259" key="3">
    <source>
        <dbReference type="Pfam" id="PF24676"/>
    </source>
</evidence>
<feature type="domain" description="SNTX MACPF/CDC-like" evidence="2">
    <location>
        <begin position="7"/>
        <end position="154"/>
    </location>
</feature>
<dbReference type="EMBL" id="JAVLET010000003">
    <property type="protein sequence ID" value="KAL0472526.1"/>
    <property type="molecule type" value="Genomic_DNA"/>
</dbReference>
<dbReference type="InterPro" id="IPR056072">
    <property type="entry name" value="SNTX_MACPF/CDC-like_dom"/>
</dbReference>
<dbReference type="InterPro" id="IPR058519">
    <property type="entry name" value="DUF8206"/>
</dbReference>
<accession>A0ABR3DIL1</accession>